<evidence type="ECO:0000256" key="1">
    <source>
        <dbReference type="SAM" id="MobiDB-lite"/>
    </source>
</evidence>
<dbReference type="InterPro" id="IPR011009">
    <property type="entry name" value="Kinase-like_dom_sf"/>
</dbReference>
<comment type="caution">
    <text evidence="3">The sequence shown here is derived from an EMBL/GenBank/DDBJ whole genome shotgun (WGS) entry which is preliminary data.</text>
</comment>
<sequence>MTDPLLTTAYAAYGWGPQVTVTPGPRGALGRIWRVRAPAGQYALKHSFDAPPDGRLAAELDLTRRAADAGVRVPATHPAADGRLLVPAPGGGVLRLYDWVDLHPIDPDAPSTPQRLGELLARLHSCAPPAFGGPSVRPPGSSVQAGGEEAWYHEAPDAAEFAAFGGRPWSDRLARLAEDLPQLTGALAPPDPAALRLCHRDLHPENVQTGPDGDLVVLDWDQVGPAEPARELIQTLYAWFTTTSDAAAEDRMPACYAAYVDAGGPGRIRGPADYTMLLADRLNFLLHQARIAADPGTADDDRAWAEREIDETLRLLPTPRQLSVTAARIARTLPAAPGSPPDGPNRARPGRR</sequence>
<accession>A0ABV8LRX9</accession>
<dbReference type="RefSeq" id="WP_253750429.1">
    <property type="nucleotide sequence ID" value="NZ_JAMZDZ010000001.1"/>
</dbReference>
<feature type="domain" description="Aminoglycoside phosphotransferase" evidence="2">
    <location>
        <begin position="21"/>
        <end position="250"/>
    </location>
</feature>
<dbReference type="SUPFAM" id="SSF56112">
    <property type="entry name" value="Protein kinase-like (PK-like)"/>
    <property type="match status" value="1"/>
</dbReference>
<dbReference type="Gene3D" id="3.90.1200.10">
    <property type="match status" value="1"/>
</dbReference>
<dbReference type="Pfam" id="PF01636">
    <property type="entry name" value="APH"/>
    <property type="match status" value="1"/>
</dbReference>
<feature type="region of interest" description="Disordered" evidence="1">
    <location>
        <begin position="331"/>
        <end position="352"/>
    </location>
</feature>
<evidence type="ECO:0000313" key="4">
    <source>
        <dbReference type="Proteomes" id="UP001595816"/>
    </source>
</evidence>
<gene>
    <name evidence="3" type="ORF">ACFOZ4_24310</name>
</gene>
<dbReference type="Proteomes" id="UP001595816">
    <property type="component" value="Unassembled WGS sequence"/>
</dbReference>
<name>A0ABV8LRX9_9ACTN</name>
<evidence type="ECO:0000313" key="3">
    <source>
        <dbReference type="EMBL" id="MFC4133747.1"/>
    </source>
</evidence>
<reference evidence="4" key="1">
    <citation type="journal article" date="2019" name="Int. J. Syst. Evol. Microbiol.">
        <title>The Global Catalogue of Microorganisms (GCM) 10K type strain sequencing project: providing services to taxonomists for standard genome sequencing and annotation.</title>
        <authorList>
            <consortium name="The Broad Institute Genomics Platform"/>
            <consortium name="The Broad Institute Genome Sequencing Center for Infectious Disease"/>
            <person name="Wu L."/>
            <person name="Ma J."/>
        </authorList>
    </citation>
    <scope>NUCLEOTIDE SEQUENCE [LARGE SCALE GENOMIC DNA]</scope>
    <source>
        <strain evidence="4">CGMCC 4.7289</strain>
    </source>
</reference>
<evidence type="ECO:0000259" key="2">
    <source>
        <dbReference type="Pfam" id="PF01636"/>
    </source>
</evidence>
<dbReference type="InterPro" id="IPR002575">
    <property type="entry name" value="Aminoglycoside_PTrfase"/>
</dbReference>
<proteinExistence type="predicted"/>
<keyword evidence="4" id="KW-1185">Reference proteome</keyword>
<organism evidence="3 4">
    <name type="scientific">Hamadaea flava</name>
    <dbReference type="NCBI Taxonomy" id="1742688"/>
    <lineage>
        <taxon>Bacteria</taxon>
        <taxon>Bacillati</taxon>
        <taxon>Actinomycetota</taxon>
        <taxon>Actinomycetes</taxon>
        <taxon>Micromonosporales</taxon>
        <taxon>Micromonosporaceae</taxon>
        <taxon>Hamadaea</taxon>
    </lineage>
</organism>
<dbReference type="EMBL" id="JBHSAY010000013">
    <property type="protein sequence ID" value="MFC4133747.1"/>
    <property type="molecule type" value="Genomic_DNA"/>
</dbReference>
<protein>
    <submittedName>
        <fullName evidence="3">Phosphotransferase enzyme family protein</fullName>
    </submittedName>
</protein>